<evidence type="ECO:0000313" key="11">
    <source>
        <dbReference type="Proteomes" id="UP000316921"/>
    </source>
</evidence>
<keyword evidence="11" id="KW-1185">Reference proteome</keyword>
<feature type="transmembrane region" description="Helical" evidence="8">
    <location>
        <begin position="331"/>
        <end position="352"/>
    </location>
</feature>
<dbReference type="Proteomes" id="UP000316921">
    <property type="component" value="Chromosome"/>
</dbReference>
<dbReference type="GO" id="GO:0034040">
    <property type="term" value="F:ATPase-coupled lipid transmembrane transporter activity"/>
    <property type="evidence" value="ECO:0007669"/>
    <property type="project" value="TreeGrafter"/>
</dbReference>
<dbReference type="Gene3D" id="3.40.50.300">
    <property type="entry name" value="P-loop containing nucleotide triphosphate hydrolases"/>
    <property type="match status" value="1"/>
</dbReference>
<feature type="domain" description="ABC transporter" evidence="9">
    <location>
        <begin position="516"/>
        <end position="714"/>
    </location>
</feature>
<dbReference type="GO" id="GO:0005886">
    <property type="term" value="C:plasma membrane"/>
    <property type="evidence" value="ECO:0007669"/>
    <property type="project" value="UniProtKB-SubCell"/>
</dbReference>
<dbReference type="InterPro" id="IPR039421">
    <property type="entry name" value="Type_1_exporter"/>
</dbReference>
<dbReference type="SUPFAM" id="SSF90123">
    <property type="entry name" value="ABC transporter transmembrane region"/>
    <property type="match status" value="1"/>
</dbReference>
<dbReference type="GO" id="GO:0005524">
    <property type="term" value="F:ATP binding"/>
    <property type="evidence" value="ECO:0007669"/>
    <property type="project" value="UniProtKB-KW"/>
</dbReference>
<keyword evidence="5 8" id="KW-1133">Transmembrane helix</keyword>
<dbReference type="PROSITE" id="PS00211">
    <property type="entry name" value="ABC_TRANSPORTER_1"/>
    <property type="match status" value="1"/>
</dbReference>
<keyword evidence="6 8" id="KW-0472">Membrane</keyword>
<evidence type="ECO:0000256" key="2">
    <source>
        <dbReference type="ARBA" id="ARBA00022692"/>
    </source>
</evidence>
<organism evidence="10 11">
    <name type="scientific">Engelhardtia mirabilis</name>
    <dbReference type="NCBI Taxonomy" id="2528011"/>
    <lineage>
        <taxon>Bacteria</taxon>
        <taxon>Pseudomonadati</taxon>
        <taxon>Planctomycetota</taxon>
        <taxon>Planctomycetia</taxon>
        <taxon>Planctomycetia incertae sedis</taxon>
        <taxon>Engelhardtia</taxon>
    </lineage>
</organism>
<dbReference type="InterPro" id="IPR036640">
    <property type="entry name" value="ABC1_TM_sf"/>
</dbReference>
<evidence type="ECO:0000256" key="6">
    <source>
        <dbReference type="ARBA" id="ARBA00023136"/>
    </source>
</evidence>
<evidence type="ECO:0000256" key="7">
    <source>
        <dbReference type="SAM" id="MobiDB-lite"/>
    </source>
</evidence>
<name>A0A518BHL5_9BACT</name>
<keyword evidence="4 10" id="KW-0067">ATP-binding</keyword>
<dbReference type="PANTHER" id="PTHR24221:SF654">
    <property type="entry name" value="ATP-BINDING CASSETTE SUB-FAMILY B MEMBER 6"/>
    <property type="match status" value="1"/>
</dbReference>
<evidence type="ECO:0000256" key="4">
    <source>
        <dbReference type="ARBA" id="ARBA00022840"/>
    </source>
</evidence>
<dbReference type="EC" id="3.6.3.-" evidence="10"/>
<sequence length="715" mass="75472">MKHDVLVTWDVRRAGEALAALARVGGLECDGVERAAGGGAAPAERRELDVFLRREGARQALDVESLECTWREVADAARFAAPCLVELPDGEGGLRLLALLGGRGRHLRVVEPSGRVRRVSTRAVVDAVRAGLDAVHGPRVEARLANAGLRGHRLRRAREEWLAQSLGAVPLFFGWVLRPRPGSPFLRQLRSSGALADLARSVATHGLAHVTFVAAWIALGRGALTGHFEPGWVLLWLLLLATLPLLGALESLWDGLFGLRAGTLLKRRLLHGVLAMEPDELRAEGAGRGLGRVLESEAVEHLAVASVTGVLLAAIELPVAFWALAAGPTGGRGAALLALWVVGSVAASAWVLRAQVRWTRGRLAATEDLIERIGGHRTRVAQQTSDRLHAGEDELLDRYLAAGAKLDRRVVLGNQLLSATWLIVGLAVLGSHLAAAGVGATAVAGGLGGLLLGVRALARVGATGGQVAGLVAAWDLVGPLFNAAAEPEAAGDPAAVPHPQRRDGGEPAECAPRTLLSVRGLGFGWPGRTRALFEDVDLELRQGDRVLLEGASGAGKSTLVGVLLGLRRPTSGVVLRPEGDRATVGAEGWRRGLSAAPQFHENHMFAASLAFNLLMGRRWPASDEDLREAEEVCTELGLGPLIESMPGGLQSQVGEGGWRLSHGERSRVFLARALLQQSDVVVLDESLGAMDPENQELAVACAARRAPALLVVAHP</sequence>
<dbReference type="KEGG" id="pbap:Pla133_15450"/>
<feature type="transmembrane region" description="Helical" evidence="8">
    <location>
        <begin position="302"/>
        <end position="325"/>
    </location>
</feature>
<evidence type="ECO:0000256" key="8">
    <source>
        <dbReference type="SAM" id="Phobius"/>
    </source>
</evidence>
<evidence type="ECO:0000259" key="9">
    <source>
        <dbReference type="PROSITE" id="PS50893"/>
    </source>
</evidence>
<gene>
    <name evidence="10" type="primary">msbA</name>
    <name evidence="10" type="ORF">Pla133_15450</name>
</gene>
<proteinExistence type="predicted"/>
<dbReference type="Gene3D" id="1.20.1560.10">
    <property type="entry name" value="ABC transporter type 1, transmembrane domain"/>
    <property type="match status" value="1"/>
</dbReference>
<keyword evidence="3" id="KW-0547">Nucleotide-binding</keyword>
<keyword evidence="10" id="KW-0378">Hydrolase</keyword>
<dbReference type="InterPro" id="IPR027417">
    <property type="entry name" value="P-loop_NTPase"/>
</dbReference>
<dbReference type="PANTHER" id="PTHR24221">
    <property type="entry name" value="ATP-BINDING CASSETTE SUB-FAMILY B"/>
    <property type="match status" value="1"/>
</dbReference>
<dbReference type="SUPFAM" id="SSF52540">
    <property type="entry name" value="P-loop containing nucleoside triphosphate hydrolases"/>
    <property type="match status" value="1"/>
</dbReference>
<feature type="region of interest" description="Disordered" evidence="7">
    <location>
        <begin position="488"/>
        <end position="508"/>
    </location>
</feature>
<feature type="transmembrane region" description="Helical" evidence="8">
    <location>
        <begin position="198"/>
        <end position="219"/>
    </location>
</feature>
<evidence type="ECO:0000256" key="1">
    <source>
        <dbReference type="ARBA" id="ARBA00004651"/>
    </source>
</evidence>
<evidence type="ECO:0000313" key="10">
    <source>
        <dbReference type="EMBL" id="QDU66471.1"/>
    </source>
</evidence>
<reference evidence="10 11" key="1">
    <citation type="submission" date="2019-02" db="EMBL/GenBank/DDBJ databases">
        <title>Deep-cultivation of Planctomycetes and their phenomic and genomic characterization uncovers novel biology.</title>
        <authorList>
            <person name="Wiegand S."/>
            <person name="Jogler M."/>
            <person name="Boedeker C."/>
            <person name="Pinto D."/>
            <person name="Vollmers J."/>
            <person name="Rivas-Marin E."/>
            <person name="Kohn T."/>
            <person name="Peeters S.H."/>
            <person name="Heuer A."/>
            <person name="Rast P."/>
            <person name="Oberbeckmann S."/>
            <person name="Bunk B."/>
            <person name="Jeske O."/>
            <person name="Meyerdierks A."/>
            <person name="Storesund J.E."/>
            <person name="Kallscheuer N."/>
            <person name="Luecker S."/>
            <person name="Lage O.M."/>
            <person name="Pohl T."/>
            <person name="Merkel B.J."/>
            <person name="Hornburger P."/>
            <person name="Mueller R.-W."/>
            <person name="Bruemmer F."/>
            <person name="Labrenz M."/>
            <person name="Spormann A.M."/>
            <person name="Op den Camp H."/>
            <person name="Overmann J."/>
            <person name="Amann R."/>
            <person name="Jetten M.S.M."/>
            <person name="Mascher T."/>
            <person name="Medema M.H."/>
            <person name="Devos D.P."/>
            <person name="Kaster A.-K."/>
            <person name="Ovreas L."/>
            <person name="Rohde M."/>
            <person name="Galperin M.Y."/>
            <person name="Jogler C."/>
        </authorList>
    </citation>
    <scope>NUCLEOTIDE SEQUENCE [LARGE SCALE GENOMIC DNA]</scope>
    <source>
        <strain evidence="10 11">Pla133</strain>
    </source>
</reference>
<comment type="subcellular location">
    <subcellularLocation>
        <location evidence="1">Cell membrane</location>
        <topology evidence="1">Multi-pass membrane protein</topology>
    </subcellularLocation>
</comment>
<dbReference type="AlphaFoldDB" id="A0A518BHL5"/>
<evidence type="ECO:0000256" key="5">
    <source>
        <dbReference type="ARBA" id="ARBA00022989"/>
    </source>
</evidence>
<dbReference type="EMBL" id="CP036287">
    <property type="protein sequence ID" value="QDU66471.1"/>
    <property type="molecule type" value="Genomic_DNA"/>
</dbReference>
<protein>
    <submittedName>
        <fullName evidence="10">Lipid A export ATP-binding/permease protein MsbA</fullName>
        <ecNumber evidence="10">3.6.3.-</ecNumber>
    </submittedName>
</protein>
<dbReference type="RefSeq" id="WP_145064309.1">
    <property type="nucleotide sequence ID" value="NZ_CP036287.1"/>
</dbReference>
<evidence type="ECO:0000256" key="3">
    <source>
        <dbReference type="ARBA" id="ARBA00022741"/>
    </source>
</evidence>
<keyword evidence="2 8" id="KW-0812">Transmembrane</keyword>
<dbReference type="Pfam" id="PF00005">
    <property type="entry name" value="ABC_tran"/>
    <property type="match status" value="1"/>
</dbReference>
<dbReference type="PROSITE" id="PS50893">
    <property type="entry name" value="ABC_TRANSPORTER_2"/>
    <property type="match status" value="1"/>
</dbReference>
<accession>A0A518BHL5</accession>
<dbReference type="GO" id="GO:0016887">
    <property type="term" value="F:ATP hydrolysis activity"/>
    <property type="evidence" value="ECO:0007669"/>
    <property type="project" value="InterPro"/>
</dbReference>
<dbReference type="InterPro" id="IPR017871">
    <property type="entry name" value="ABC_transporter-like_CS"/>
</dbReference>
<feature type="transmembrane region" description="Helical" evidence="8">
    <location>
        <begin position="231"/>
        <end position="259"/>
    </location>
</feature>
<dbReference type="InterPro" id="IPR003439">
    <property type="entry name" value="ABC_transporter-like_ATP-bd"/>
</dbReference>